<organism evidence="1 2">
    <name type="scientific">Amanita muscaria (strain Koide BX008)</name>
    <dbReference type="NCBI Taxonomy" id="946122"/>
    <lineage>
        <taxon>Eukaryota</taxon>
        <taxon>Fungi</taxon>
        <taxon>Dikarya</taxon>
        <taxon>Basidiomycota</taxon>
        <taxon>Agaricomycotina</taxon>
        <taxon>Agaricomycetes</taxon>
        <taxon>Agaricomycetidae</taxon>
        <taxon>Agaricales</taxon>
        <taxon>Pluteineae</taxon>
        <taxon>Amanitaceae</taxon>
        <taxon>Amanita</taxon>
    </lineage>
</organism>
<gene>
    <name evidence="1" type="ORF">M378DRAFT_168462</name>
</gene>
<protein>
    <submittedName>
        <fullName evidence="1">Uncharacterized protein</fullName>
    </submittedName>
</protein>
<dbReference type="InParanoid" id="A0A0C2WV14"/>
<sequence length="218" mass="24017">MMSATTAPTSYTFYNPPAPAMFDAGRQPLATLQSNTPEPKRSVQGRKNIADDFFCPKATNPWADPSHGSVDASKVLKTKKWIVDVFFSPQAVRSSVPYTWNEVDVEDTDDDDIPIAQLKNIALSSLATGPSNLRRVPRVEKRTSPKESCDPDDEDLPLSRVQELLITLGRQPAPLQSIPGSPPPFIVHTLLRPATVPMKCIVPHCPFAWHDHSNAVSH</sequence>
<dbReference type="AlphaFoldDB" id="A0A0C2WV14"/>
<dbReference type="HOGENOM" id="CLU_119116_0_0_1"/>
<dbReference type="Proteomes" id="UP000054549">
    <property type="component" value="Unassembled WGS sequence"/>
</dbReference>
<accession>A0A0C2WV14</accession>
<reference evidence="1 2" key="1">
    <citation type="submission" date="2014-04" db="EMBL/GenBank/DDBJ databases">
        <title>Evolutionary Origins and Diversification of the Mycorrhizal Mutualists.</title>
        <authorList>
            <consortium name="DOE Joint Genome Institute"/>
            <consortium name="Mycorrhizal Genomics Consortium"/>
            <person name="Kohler A."/>
            <person name="Kuo A."/>
            <person name="Nagy L.G."/>
            <person name="Floudas D."/>
            <person name="Copeland A."/>
            <person name="Barry K.W."/>
            <person name="Cichocki N."/>
            <person name="Veneault-Fourrey C."/>
            <person name="LaButti K."/>
            <person name="Lindquist E.A."/>
            <person name="Lipzen A."/>
            <person name="Lundell T."/>
            <person name="Morin E."/>
            <person name="Murat C."/>
            <person name="Riley R."/>
            <person name="Ohm R."/>
            <person name="Sun H."/>
            <person name="Tunlid A."/>
            <person name="Henrissat B."/>
            <person name="Grigoriev I.V."/>
            <person name="Hibbett D.S."/>
            <person name="Martin F."/>
        </authorList>
    </citation>
    <scope>NUCLEOTIDE SEQUENCE [LARGE SCALE GENOMIC DNA]</scope>
    <source>
        <strain evidence="1 2">Koide BX008</strain>
    </source>
</reference>
<name>A0A0C2WV14_AMAMK</name>
<evidence type="ECO:0000313" key="1">
    <source>
        <dbReference type="EMBL" id="KIL60178.1"/>
    </source>
</evidence>
<dbReference type="EMBL" id="KN818303">
    <property type="protein sequence ID" value="KIL60178.1"/>
    <property type="molecule type" value="Genomic_DNA"/>
</dbReference>
<proteinExistence type="predicted"/>
<keyword evidence="2" id="KW-1185">Reference proteome</keyword>
<evidence type="ECO:0000313" key="2">
    <source>
        <dbReference type="Proteomes" id="UP000054549"/>
    </source>
</evidence>